<evidence type="ECO:0000313" key="1">
    <source>
        <dbReference type="EMBL" id="SEC26304.1"/>
    </source>
</evidence>
<accession>A0A1H4R3J9</accession>
<dbReference type="EMBL" id="FNTJ01000001">
    <property type="protein sequence ID" value="SEC26304.1"/>
    <property type="molecule type" value="Genomic_DNA"/>
</dbReference>
<protein>
    <submittedName>
        <fullName evidence="1">Uncharacterized protein</fullName>
    </submittedName>
</protein>
<organism evidence="1 2">
    <name type="scientific">Pseudomonas saponiphila</name>
    <dbReference type="NCBI Taxonomy" id="556534"/>
    <lineage>
        <taxon>Bacteria</taxon>
        <taxon>Pseudomonadati</taxon>
        <taxon>Pseudomonadota</taxon>
        <taxon>Gammaproteobacteria</taxon>
        <taxon>Pseudomonadales</taxon>
        <taxon>Pseudomonadaceae</taxon>
        <taxon>Pseudomonas</taxon>
    </lineage>
</organism>
<evidence type="ECO:0000313" key="2">
    <source>
        <dbReference type="Proteomes" id="UP000198982"/>
    </source>
</evidence>
<keyword evidence="2" id="KW-1185">Reference proteome</keyword>
<proteinExistence type="predicted"/>
<dbReference type="RefSeq" id="WP_143038302.1">
    <property type="nucleotide sequence ID" value="NZ_FNTJ01000001.1"/>
</dbReference>
<reference evidence="2" key="1">
    <citation type="submission" date="2016-10" db="EMBL/GenBank/DDBJ databases">
        <authorList>
            <person name="Varghese N."/>
            <person name="Submissions S."/>
        </authorList>
    </citation>
    <scope>NUCLEOTIDE SEQUENCE [LARGE SCALE GENOMIC DNA]</scope>
    <source>
        <strain evidence="2">DSM 9751</strain>
    </source>
</reference>
<dbReference type="Proteomes" id="UP000198982">
    <property type="component" value="Unassembled WGS sequence"/>
</dbReference>
<dbReference type="AlphaFoldDB" id="A0A1H4R3J9"/>
<name>A0A1H4R3J9_9PSED</name>
<gene>
    <name evidence="1" type="ORF">SAMN05216178_4019</name>
</gene>
<sequence>MSRKHQTAVDMIEARFQALIAKSTCCLHAETDMAIEMAYALGAISLEEHRHYVARRHRILEREHAEFAARFARSA</sequence>